<dbReference type="InParanoid" id="A0A7R8ULL2"/>
<dbReference type="FunCoup" id="A0A7R8ULL2">
    <property type="interactions" value="215"/>
</dbReference>
<dbReference type="PANTHER" id="PTHR13430:SF4">
    <property type="entry name" value="AUTOPHAGY-RELATED PROTEIN 13"/>
    <property type="match status" value="1"/>
</dbReference>
<dbReference type="EMBL" id="LR899010">
    <property type="protein sequence ID" value="CAD7082734.1"/>
    <property type="molecule type" value="Genomic_DNA"/>
</dbReference>
<evidence type="ECO:0000313" key="8">
    <source>
        <dbReference type="Proteomes" id="UP000594454"/>
    </source>
</evidence>
<proteinExistence type="inferred from homology"/>
<evidence type="ECO:0000256" key="5">
    <source>
        <dbReference type="SAM" id="MobiDB-lite"/>
    </source>
</evidence>
<dbReference type="Pfam" id="PF10033">
    <property type="entry name" value="ATG13"/>
    <property type="match status" value="1"/>
</dbReference>
<evidence type="ECO:0000256" key="2">
    <source>
        <dbReference type="ARBA" id="ARBA00007341"/>
    </source>
</evidence>
<keyword evidence="8" id="KW-1185">Reference proteome</keyword>
<keyword evidence="3 4" id="KW-0072">Autophagy</keyword>
<dbReference type="InterPro" id="IPR040182">
    <property type="entry name" value="ATG13"/>
</dbReference>
<dbReference type="GO" id="GO:0000423">
    <property type="term" value="P:mitophagy"/>
    <property type="evidence" value="ECO:0007669"/>
    <property type="project" value="TreeGrafter"/>
</dbReference>
<sequence length="451" mass="51009">MLLPVQLPQELQLALQLLNFNVVIQDHPDVLCETKKALNLNASDSIIKRLPLCIEISLQTVEDDKMVLEVWSLAIHPEQADPTVRATHTIYNRMGILLKSLISATRATPAYKLSRRQSSDSYHIYYRIYVDEPQTHNLGEGLKQVRVGQLNTTLGTLSMSVAYRTKMTISPTQTGRDTTIMLKSDHFLNVSPKNARYQSNKKSNAPRVVDWNTPMKPGAFADPSRIKVYTEEDYILPETPPFAWLLQKKEPVCKCKPSHKAVGRREDEDESVSCTSENNNTEQSQQQQHQTVEQQKSNEEKKSMVQSTSSDVSAGSDSTTTSVISTGKKQPNPDWWKKVLADSGYVPKKSPWCDTEQKPDIFLKEMHFPFATNKNSESSELATFIRQIYNAPKLKQYEDGTVSDEEKPAVEVEDPIKDITKQLEKFEMDLADYDALVKSLTLPPLDDNSNS</sequence>
<accession>A0A7R8ULL2</accession>
<dbReference type="PANTHER" id="PTHR13430">
    <property type="match status" value="1"/>
</dbReference>
<dbReference type="GO" id="GO:0000407">
    <property type="term" value="C:phagophore assembly site"/>
    <property type="evidence" value="ECO:0007669"/>
    <property type="project" value="UniProtKB-SubCell"/>
</dbReference>
<gene>
    <name evidence="7" type="ORF">HERILL_LOCUS5746</name>
</gene>
<dbReference type="GO" id="GO:0005829">
    <property type="term" value="C:cytosol"/>
    <property type="evidence" value="ECO:0007669"/>
    <property type="project" value="TreeGrafter"/>
</dbReference>
<evidence type="ECO:0000259" key="6">
    <source>
        <dbReference type="Pfam" id="PF10033"/>
    </source>
</evidence>
<feature type="compositionally biased region" description="Low complexity" evidence="5">
    <location>
        <begin position="275"/>
        <end position="295"/>
    </location>
</feature>
<dbReference type="GO" id="GO:1990316">
    <property type="term" value="C:Atg1/ULK1 kinase complex"/>
    <property type="evidence" value="ECO:0007669"/>
    <property type="project" value="InterPro"/>
</dbReference>
<dbReference type="GO" id="GO:0034727">
    <property type="term" value="P:piecemeal microautophagy of the nucleus"/>
    <property type="evidence" value="ECO:0007669"/>
    <property type="project" value="TreeGrafter"/>
</dbReference>
<dbReference type="OrthoDB" id="70161at2759"/>
<feature type="region of interest" description="Disordered" evidence="5">
    <location>
        <begin position="256"/>
        <end position="335"/>
    </location>
</feature>
<feature type="domain" description="Autophagy-related protein 13 N-terminal" evidence="6">
    <location>
        <begin position="58"/>
        <end position="167"/>
    </location>
</feature>
<dbReference type="Proteomes" id="UP000594454">
    <property type="component" value="Chromosome 2"/>
</dbReference>
<evidence type="ECO:0000256" key="1">
    <source>
        <dbReference type="ARBA" id="ARBA00004329"/>
    </source>
</evidence>
<feature type="compositionally biased region" description="Low complexity" evidence="5">
    <location>
        <begin position="307"/>
        <end position="323"/>
    </location>
</feature>
<dbReference type="InterPro" id="IPR036570">
    <property type="entry name" value="HORMA_dom_sf"/>
</dbReference>
<dbReference type="AlphaFoldDB" id="A0A7R8ULL2"/>
<evidence type="ECO:0000256" key="4">
    <source>
        <dbReference type="RuleBase" id="RU361214"/>
    </source>
</evidence>
<reference evidence="7 8" key="1">
    <citation type="submission" date="2020-11" db="EMBL/GenBank/DDBJ databases">
        <authorList>
            <person name="Wallbank WR R."/>
            <person name="Pardo Diaz C."/>
            <person name="Kozak K."/>
            <person name="Martin S."/>
            <person name="Jiggins C."/>
            <person name="Moest M."/>
            <person name="Warren A I."/>
            <person name="Generalovic N T."/>
            <person name="Byers J.R.P. K."/>
            <person name="Montejo-Kovacevich G."/>
            <person name="Yen C E."/>
        </authorList>
    </citation>
    <scope>NUCLEOTIDE SEQUENCE [LARGE SCALE GENOMIC DNA]</scope>
</reference>
<comment type="subcellular location">
    <subcellularLocation>
        <location evidence="1">Preautophagosomal structure</location>
    </subcellularLocation>
</comment>
<dbReference type="GO" id="GO:0034497">
    <property type="term" value="P:protein localization to phagophore assembly site"/>
    <property type="evidence" value="ECO:0007669"/>
    <property type="project" value="TreeGrafter"/>
</dbReference>
<name>A0A7R8ULL2_HERIL</name>
<dbReference type="InterPro" id="IPR018731">
    <property type="entry name" value="Atg13_N"/>
</dbReference>
<evidence type="ECO:0000256" key="3">
    <source>
        <dbReference type="ARBA" id="ARBA00023006"/>
    </source>
</evidence>
<evidence type="ECO:0000313" key="7">
    <source>
        <dbReference type="EMBL" id="CAD7082734.1"/>
    </source>
</evidence>
<organism evidence="7 8">
    <name type="scientific">Hermetia illucens</name>
    <name type="common">Black soldier fly</name>
    <dbReference type="NCBI Taxonomy" id="343691"/>
    <lineage>
        <taxon>Eukaryota</taxon>
        <taxon>Metazoa</taxon>
        <taxon>Ecdysozoa</taxon>
        <taxon>Arthropoda</taxon>
        <taxon>Hexapoda</taxon>
        <taxon>Insecta</taxon>
        <taxon>Pterygota</taxon>
        <taxon>Neoptera</taxon>
        <taxon>Endopterygota</taxon>
        <taxon>Diptera</taxon>
        <taxon>Brachycera</taxon>
        <taxon>Stratiomyomorpha</taxon>
        <taxon>Stratiomyidae</taxon>
        <taxon>Hermetiinae</taxon>
        <taxon>Hermetia</taxon>
    </lineage>
</organism>
<protein>
    <recommendedName>
        <fullName evidence="4">Autophagy-related protein 13</fullName>
    </recommendedName>
</protein>
<comment type="similarity">
    <text evidence="2 4">Belongs to the ATG13 family. Metazoan subfamily.</text>
</comment>
<dbReference type="Gene3D" id="3.30.900.10">
    <property type="entry name" value="HORMA domain"/>
    <property type="match status" value="1"/>
</dbReference>